<proteinExistence type="predicted"/>
<evidence type="ECO:0000313" key="2">
    <source>
        <dbReference type="Proteomes" id="UP000039021"/>
    </source>
</evidence>
<gene>
    <name evidence="1" type="ORF">ERS007739_00406</name>
</gene>
<name>A0A916PFZ3_MYCTX</name>
<dbReference type="AlphaFoldDB" id="A0A916PFZ3"/>
<comment type="caution">
    <text evidence="1">The sequence shown here is derived from an EMBL/GenBank/DDBJ whole genome shotgun (WGS) entry which is preliminary data.</text>
</comment>
<accession>A0A916PFZ3</accession>
<dbReference type="Proteomes" id="UP000039021">
    <property type="component" value="Unassembled WGS sequence"/>
</dbReference>
<protein>
    <submittedName>
        <fullName evidence="1">Uncharacterized protein</fullName>
    </submittedName>
</protein>
<reference evidence="2" key="1">
    <citation type="submission" date="2015-03" db="EMBL/GenBank/DDBJ databases">
        <authorList>
            <consortium name="Pathogen Informatics"/>
        </authorList>
    </citation>
    <scope>NUCLEOTIDE SEQUENCE [LARGE SCALE GENOMIC DNA]</scope>
    <source>
        <strain evidence="2">N09902308</strain>
    </source>
</reference>
<dbReference type="EMBL" id="CSBK01000113">
    <property type="protein sequence ID" value="COW96011.1"/>
    <property type="molecule type" value="Genomic_DNA"/>
</dbReference>
<organism evidence="1 2">
    <name type="scientific">Mycobacterium tuberculosis</name>
    <dbReference type="NCBI Taxonomy" id="1773"/>
    <lineage>
        <taxon>Bacteria</taxon>
        <taxon>Bacillati</taxon>
        <taxon>Actinomycetota</taxon>
        <taxon>Actinomycetes</taxon>
        <taxon>Mycobacteriales</taxon>
        <taxon>Mycobacteriaceae</taxon>
        <taxon>Mycobacterium</taxon>
        <taxon>Mycobacterium tuberculosis complex</taxon>
    </lineage>
</organism>
<evidence type="ECO:0000313" key="1">
    <source>
        <dbReference type="EMBL" id="COW96011.1"/>
    </source>
</evidence>
<sequence length="71" mass="7841">MYSCSDTSSLGLAHSAFIELRVSVSMVTVSSPPSPPSSWEAGVRRSTSIRMGQAMKSEYFLTRLRIFHSEV</sequence>